<protein>
    <recommendedName>
        <fullName evidence="8">Ubiquitin carboxyl-terminal hydrolase</fullName>
        <ecNumber evidence="8">3.4.19.12</ecNumber>
    </recommendedName>
</protein>
<feature type="region of interest" description="Disordered" evidence="9">
    <location>
        <begin position="177"/>
        <end position="235"/>
    </location>
</feature>
<dbReference type="InterPro" id="IPR018200">
    <property type="entry name" value="USP_CS"/>
</dbReference>
<dbReference type="EC" id="3.4.19.12" evidence="8"/>
<feature type="region of interest" description="Disordered" evidence="9">
    <location>
        <begin position="699"/>
        <end position="726"/>
    </location>
</feature>
<evidence type="ECO:0000256" key="3">
    <source>
        <dbReference type="ARBA" id="ARBA00022670"/>
    </source>
</evidence>
<feature type="domain" description="USP" evidence="10">
    <location>
        <begin position="250"/>
        <end position="559"/>
    </location>
</feature>
<keyword evidence="6 8" id="KW-0788">Thiol protease</keyword>
<dbReference type="GO" id="GO:0005829">
    <property type="term" value="C:cytosol"/>
    <property type="evidence" value="ECO:0007669"/>
    <property type="project" value="TreeGrafter"/>
</dbReference>
<keyword evidence="4 8" id="KW-0833">Ubl conjugation pathway</keyword>
<dbReference type="GO" id="GO:0006508">
    <property type="term" value="P:proteolysis"/>
    <property type="evidence" value="ECO:0007669"/>
    <property type="project" value="UniProtKB-KW"/>
</dbReference>
<dbReference type="CDD" id="cd02661">
    <property type="entry name" value="Peptidase_C19E"/>
    <property type="match status" value="1"/>
</dbReference>
<evidence type="ECO:0000259" key="10">
    <source>
        <dbReference type="PROSITE" id="PS50235"/>
    </source>
</evidence>
<evidence type="ECO:0000256" key="4">
    <source>
        <dbReference type="ARBA" id="ARBA00022786"/>
    </source>
</evidence>
<reference evidence="11 12" key="1">
    <citation type="journal article" date="2021" name="Commun. Biol.">
        <title>The genome of Shorea leprosula (Dipterocarpaceae) highlights the ecological relevance of drought in aseasonal tropical rainforests.</title>
        <authorList>
            <person name="Ng K.K.S."/>
            <person name="Kobayashi M.J."/>
            <person name="Fawcett J.A."/>
            <person name="Hatakeyama M."/>
            <person name="Paape T."/>
            <person name="Ng C.H."/>
            <person name="Ang C.C."/>
            <person name="Tnah L.H."/>
            <person name="Lee C.T."/>
            <person name="Nishiyama T."/>
            <person name="Sese J."/>
            <person name="O'Brien M.J."/>
            <person name="Copetti D."/>
            <person name="Mohd Noor M.I."/>
            <person name="Ong R.C."/>
            <person name="Putra M."/>
            <person name="Sireger I.Z."/>
            <person name="Indrioko S."/>
            <person name="Kosugi Y."/>
            <person name="Izuno A."/>
            <person name="Isagi Y."/>
            <person name="Lee S.L."/>
            <person name="Shimizu K.K."/>
        </authorList>
    </citation>
    <scope>NUCLEOTIDE SEQUENCE [LARGE SCALE GENOMIC DNA]</scope>
    <source>
        <strain evidence="11">214</strain>
    </source>
</reference>
<evidence type="ECO:0000256" key="1">
    <source>
        <dbReference type="ARBA" id="ARBA00000707"/>
    </source>
</evidence>
<comment type="function">
    <text evidence="7 8">Recognizes and hydrolyzes the peptide bond at the C-terminal Gly of ubiquitin. Involved in the processing of poly-ubiquitin precursors as well as that of ubiquitinated proteins.</text>
</comment>
<evidence type="ECO:0000256" key="2">
    <source>
        <dbReference type="ARBA" id="ARBA00009085"/>
    </source>
</evidence>
<dbReference type="PANTHER" id="PTHR24006">
    <property type="entry name" value="UBIQUITIN CARBOXYL-TERMINAL HYDROLASE"/>
    <property type="match status" value="1"/>
</dbReference>
<evidence type="ECO:0000313" key="11">
    <source>
        <dbReference type="EMBL" id="GKV10691.1"/>
    </source>
</evidence>
<evidence type="ECO:0000256" key="9">
    <source>
        <dbReference type="SAM" id="MobiDB-lite"/>
    </source>
</evidence>
<dbReference type="EMBL" id="BPVZ01000032">
    <property type="protein sequence ID" value="GKV10691.1"/>
    <property type="molecule type" value="Genomic_DNA"/>
</dbReference>
<evidence type="ECO:0000256" key="5">
    <source>
        <dbReference type="ARBA" id="ARBA00022801"/>
    </source>
</evidence>
<dbReference type="GO" id="GO:0005634">
    <property type="term" value="C:nucleus"/>
    <property type="evidence" value="ECO:0007669"/>
    <property type="project" value="TreeGrafter"/>
</dbReference>
<feature type="compositionally biased region" description="Polar residues" evidence="9">
    <location>
        <begin position="600"/>
        <end position="610"/>
    </location>
</feature>
<dbReference type="Pfam" id="PF00443">
    <property type="entry name" value="UCH"/>
    <property type="match status" value="1"/>
</dbReference>
<keyword evidence="12" id="KW-1185">Reference proteome</keyword>
<evidence type="ECO:0000313" key="12">
    <source>
        <dbReference type="Proteomes" id="UP001054252"/>
    </source>
</evidence>
<evidence type="ECO:0000256" key="7">
    <source>
        <dbReference type="ARBA" id="ARBA00037450"/>
    </source>
</evidence>
<comment type="similarity">
    <text evidence="2 8">Belongs to the peptidase C19 family.</text>
</comment>
<keyword evidence="3 8" id="KW-0645">Protease</keyword>
<dbReference type="SUPFAM" id="SSF54001">
    <property type="entry name" value="Cysteine proteinases"/>
    <property type="match status" value="1"/>
</dbReference>
<feature type="region of interest" description="Disordered" evidence="9">
    <location>
        <begin position="122"/>
        <end position="158"/>
    </location>
</feature>
<feature type="region of interest" description="Disordered" evidence="9">
    <location>
        <begin position="731"/>
        <end position="750"/>
    </location>
</feature>
<dbReference type="AlphaFoldDB" id="A0AAV5JIF4"/>
<dbReference type="Proteomes" id="UP001054252">
    <property type="component" value="Unassembled WGS sequence"/>
</dbReference>
<dbReference type="PROSITE" id="PS00972">
    <property type="entry name" value="USP_1"/>
    <property type="match status" value="1"/>
</dbReference>
<dbReference type="Gene3D" id="3.90.70.10">
    <property type="entry name" value="Cysteine proteinases"/>
    <property type="match status" value="1"/>
</dbReference>
<dbReference type="InterPro" id="IPR050164">
    <property type="entry name" value="Peptidase_C19"/>
</dbReference>
<dbReference type="FunFam" id="3.90.70.10:FF:000116">
    <property type="entry name" value="Ubiquitin carboxyl-terminal hydrolase 20"/>
    <property type="match status" value="1"/>
</dbReference>
<gene>
    <name evidence="11" type="ORF">SLEP1_g22019</name>
</gene>
<comment type="caution">
    <text evidence="11">The sequence shown here is derived from an EMBL/GenBank/DDBJ whole genome shotgun (WGS) entry which is preliminary data.</text>
</comment>
<comment type="catalytic activity">
    <reaction evidence="1 8">
        <text>Thiol-dependent hydrolysis of ester, thioester, amide, peptide and isopeptide bonds formed by the C-terminal Gly of ubiquitin (a 76-residue protein attached to proteins as an intracellular targeting signal).</text>
        <dbReference type="EC" id="3.4.19.12"/>
    </reaction>
</comment>
<feature type="compositionally biased region" description="Basic residues" evidence="9">
    <location>
        <begin position="792"/>
        <end position="805"/>
    </location>
</feature>
<accession>A0AAV5JIF4</accession>
<name>A0AAV5JIF4_9ROSI</name>
<feature type="region of interest" description="Disordered" evidence="9">
    <location>
        <begin position="593"/>
        <end position="616"/>
    </location>
</feature>
<evidence type="ECO:0000256" key="8">
    <source>
        <dbReference type="RuleBase" id="RU366025"/>
    </source>
</evidence>
<feature type="compositionally biased region" description="Polar residues" evidence="9">
    <location>
        <begin position="703"/>
        <end position="713"/>
    </location>
</feature>
<organism evidence="11 12">
    <name type="scientific">Rubroshorea leprosula</name>
    <dbReference type="NCBI Taxonomy" id="152421"/>
    <lineage>
        <taxon>Eukaryota</taxon>
        <taxon>Viridiplantae</taxon>
        <taxon>Streptophyta</taxon>
        <taxon>Embryophyta</taxon>
        <taxon>Tracheophyta</taxon>
        <taxon>Spermatophyta</taxon>
        <taxon>Magnoliopsida</taxon>
        <taxon>eudicotyledons</taxon>
        <taxon>Gunneridae</taxon>
        <taxon>Pentapetalae</taxon>
        <taxon>rosids</taxon>
        <taxon>malvids</taxon>
        <taxon>Malvales</taxon>
        <taxon>Dipterocarpaceae</taxon>
        <taxon>Rubroshorea</taxon>
    </lineage>
</organism>
<dbReference type="GO" id="GO:0004843">
    <property type="term" value="F:cysteine-type deubiquitinase activity"/>
    <property type="evidence" value="ECO:0007669"/>
    <property type="project" value="UniProtKB-UniRule"/>
</dbReference>
<dbReference type="PROSITE" id="PS00973">
    <property type="entry name" value="USP_2"/>
    <property type="match status" value="1"/>
</dbReference>
<dbReference type="PROSITE" id="PS50235">
    <property type="entry name" value="USP_3"/>
    <property type="match status" value="1"/>
</dbReference>
<dbReference type="InterPro" id="IPR028889">
    <property type="entry name" value="USP"/>
</dbReference>
<dbReference type="PANTHER" id="PTHR24006:SF747">
    <property type="entry name" value="UBIQUITIN CARBOXYL-TERMINAL HYDROLASE 20"/>
    <property type="match status" value="1"/>
</dbReference>
<evidence type="ECO:0000256" key="6">
    <source>
        <dbReference type="ARBA" id="ARBA00022807"/>
    </source>
</evidence>
<proteinExistence type="inferred from homology"/>
<dbReference type="InterPro" id="IPR038765">
    <property type="entry name" value="Papain-like_cys_pep_sf"/>
</dbReference>
<keyword evidence="5 8" id="KW-0378">Hydrolase</keyword>
<feature type="region of interest" description="Disordered" evidence="9">
    <location>
        <begin position="756"/>
        <end position="805"/>
    </location>
</feature>
<feature type="compositionally biased region" description="Polar residues" evidence="9">
    <location>
        <begin position="140"/>
        <end position="158"/>
    </location>
</feature>
<sequence>MQTRVFETVGVGSSCSDSVISRENSDGSFQVLPLKVESVDGSSGTPLKMDAFVDAEALNEASIVVSPSNFNGHSLNSAFTACSVKSVCGSSMSSGGESVADRSLPLPSQNQALEHQSLDSLLSDIPSDSSAMDIDPVKNLTHQNWDGSSESSPPSKQTPLCLALVPYDSCSAMQTEIQENPPSELSLHGPASEEDGSSPKSDEKSQWRPWTPWSEARGDRLTNPSSENYPRRWSPHREERTLIEPTGVGAGLANLGNTCFINAILQCFTHTVPLVQGLRSYDHEKPCDRHREGFCMLCALCDHIDVSLNSSGWVVSPSNIFDNLNHISSCFQKYNQEDAHEFLQCLLDRLESCCLDLRSKSEDGLSSRDDNLVKRIFGGRLVSQLRCCNCGHCSDTYEPMVDLSLEIEDVDSLPSAIESFTKVEKLEDPEAKLRCSNCNEKVAMEKQLLLEQAPLVASFHLKRFKIDGYSVKKIDNHVEFPLELDLQPYTIINQDNNVELKYQLYAVVKHYGAPTAGHYVCYVRSSPNMWHRLNDSKVHMVEGESVLSEQAYILFYARQDIPWFSSVIEVQAPCLDPNVSNLSPKSVLDNIESAIPSDSGAGNNNECSSNESKDAADRMSMQFSYETKTDSAVNESSIAAEAYGSEQNVTELNESGAETPTIDANMPPRSSDCFEGLSDENICTVSPLGENMCNQDVDKACKSSGSPQTSTRSKSPEASYRIPTNHLKEVKRSVRKKSQNKPAMDSKRTEAVRFAKKMPSGRGERFIAAIMGPKSDSGVNKRRLRSSPCKKTSPRHRRNHGSNAI</sequence>
<dbReference type="GO" id="GO:0016579">
    <property type="term" value="P:protein deubiquitination"/>
    <property type="evidence" value="ECO:0007669"/>
    <property type="project" value="InterPro"/>
</dbReference>
<dbReference type="InterPro" id="IPR001394">
    <property type="entry name" value="Peptidase_C19_UCH"/>
</dbReference>